<dbReference type="InterPro" id="IPR001752">
    <property type="entry name" value="Kinesin_motor_dom"/>
</dbReference>
<dbReference type="GO" id="GO:0051231">
    <property type="term" value="P:spindle elongation"/>
    <property type="evidence" value="ECO:0007669"/>
    <property type="project" value="TreeGrafter"/>
</dbReference>
<evidence type="ECO:0000313" key="13">
    <source>
        <dbReference type="Proteomes" id="UP000051574"/>
    </source>
</evidence>
<evidence type="ECO:0000256" key="8">
    <source>
        <dbReference type="ARBA" id="ARBA00023212"/>
    </source>
</evidence>
<dbReference type="GO" id="GO:0008017">
    <property type="term" value="F:microtubule binding"/>
    <property type="evidence" value="ECO:0007669"/>
    <property type="project" value="InterPro"/>
</dbReference>
<dbReference type="SUPFAM" id="SSF52540">
    <property type="entry name" value="P-loop containing nucleoside triphosphate hydrolases"/>
    <property type="match status" value="1"/>
</dbReference>
<dbReference type="Gene3D" id="3.40.850.10">
    <property type="entry name" value="Kinesin motor domain"/>
    <property type="match status" value="1"/>
</dbReference>
<dbReference type="GO" id="GO:0005876">
    <property type="term" value="C:spindle microtubule"/>
    <property type="evidence" value="ECO:0007669"/>
    <property type="project" value="TreeGrafter"/>
</dbReference>
<dbReference type="OrthoDB" id="123929at2759"/>
<dbReference type="InterPro" id="IPR027417">
    <property type="entry name" value="P-loop_NTPase"/>
</dbReference>
<evidence type="ECO:0000256" key="10">
    <source>
        <dbReference type="SAM" id="Coils"/>
    </source>
</evidence>
<evidence type="ECO:0000256" key="1">
    <source>
        <dbReference type="ARBA" id="ARBA00004186"/>
    </source>
</evidence>
<dbReference type="Pfam" id="PF00225">
    <property type="entry name" value="Kinesin"/>
    <property type="match status" value="1"/>
</dbReference>
<dbReference type="GO" id="GO:0090307">
    <property type="term" value="P:mitotic spindle assembly"/>
    <property type="evidence" value="ECO:0007669"/>
    <property type="project" value="TreeGrafter"/>
</dbReference>
<dbReference type="EMBL" id="LJIG01022897">
    <property type="protein sequence ID" value="KRT78174.1"/>
    <property type="molecule type" value="Genomic_DNA"/>
</dbReference>
<dbReference type="GO" id="GO:0072686">
    <property type="term" value="C:mitotic spindle"/>
    <property type="evidence" value="ECO:0007669"/>
    <property type="project" value="TreeGrafter"/>
</dbReference>
<feature type="domain" description="Kinesin motor" evidence="11">
    <location>
        <begin position="58"/>
        <end position="458"/>
    </location>
</feature>
<keyword evidence="6 10" id="KW-0175">Coiled coil</keyword>
<feature type="binding site" evidence="9">
    <location>
        <begin position="146"/>
        <end position="153"/>
    </location>
    <ligand>
        <name>ATP</name>
        <dbReference type="ChEBI" id="CHEBI:30616"/>
    </ligand>
</feature>
<dbReference type="SMART" id="SM00129">
    <property type="entry name" value="KISc"/>
    <property type="match status" value="1"/>
</dbReference>
<keyword evidence="5 9" id="KW-0067">ATP-binding</keyword>
<evidence type="ECO:0000256" key="4">
    <source>
        <dbReference type="ARBA" id="ARBA00022741"/>
    </source>
</evidence>
<sequence length="712" mass="81665">MQSISVYNLEKSDHLSFLRARDPSILSGNFGARLEKARTNLLQDIAENESEDVEDDKYIQIYLRIKYVDSIDEIYKIDSNTIHCSISTSTSHSNKSLKDVASIVKKFTFTQIYQPATTQEEIFNMIVKPKVFKFINGENSTLMSYGASGSGKTFTIVGTVQEPGIIPRTLEYLFRTLPQLSEVPLVKPNQSGSVDVLDQPSAQEEVHVRNRLLSIANQTIDEGHTNTYREMQNRLSGEPVGILDNLTNVTLAVWVSFSEIYNENIYDLLTPIQKQKSIARPKLKLASFNENTYIRDLTNVSVSSGIEAYQILQYGLHNLQYASTSINPHSSRSHCIFTIRIAQVANTSVSRLNYFNFCDLAGSERLKKTLNVGDRLKESNKINTSLLVLGRCISCIRENQKKNVNKMIPYRESKLTRLFQRALSGNESICMIVNMNPAIDMFEESLHALNFSAIAKDVVVKRTPLKLKTKNRFSTYLQSKNLFKDNTEEEAEETEVTRLHDIIDKLYTELENLSRRFVERESKIREEVIKEQDAIIDDMKQYHQKQIAAQDARHQRHIEELRDLFQTSKEESEVINISSSSDEEDDMNKNRCEGLHQQSDVLLMKLADKDEEIATLKNHVGDMTISHGQVQQQIDTYKAEVSTLKTDLSHKENEITDLKRLLNDAEVAYREMQSNYEQQMNDLVQENYKLTEDNSELLAQVEQYSKMYLETD</sequence>
<organism evidence="12 13">
    <name type="scientific">Oryctes borbonicus</name>
    <dbReference type="NCBI Taxonomy" id="1629725"/>
    <lineage>
        <taxon>Eukaryota</taxon>
        <taxon>Metazoa</taxon>
        <taxon>Ecdysozoa</taxon>
        <taxon>Arthropoda</taxon>
        <taxon>Hexapoda</taxon>
        <taxon>Insecta</taxon>
        <taxon>Pterygota</taxon>
        <taxon>Neoptera</taxon>
        <taxon>Endopterygota</taxon>
        <taxon>Coleoptera</taxon>
        <taxon>Polyphaga</taxon>
        <taxon>Scarabaeiformia</taxon>
        <taxon>Scarabaeidae</taxon>
        <taxon>Dynastinae</taxon>
        <taxon>Oryctes</taxon>
    </lineage>
</organism>
<dbReference type="AlphaFoldDB" id="A0A0T6ATQ9"/>
<comment type="subcellular location">
    <subcellularLocation>
        <location evidence="1">Cytoplasm</location>
        <location evidence="1">Cytoskeleton</location>
        <location evidence="1">Spindle</location>
    </subcellularLocation>
</comment>
<keyword evidence="13" id="KW-1185">Reference proteome</keyword>
<keyword evidence="7 9" id="KW-0505">Motor protein</keyword>
<dbReference type="InterPro" id="IPR047149">
    <property type="entry name" value="KIF11-like"/>
</dbReference>
<protein>
    <submittedName>
        <fullName evidence="12">Kinesin</fullName>
    </submittedName>
</protein>
<comment type="similarity">
    <text evidence="9">Belongs to the TRAFAC class myosin-kinesin ATPase superfamily. Kinesin family.</text>
</comment>
<evidence type="ECO:0000256" key="3">
    <source>
        <dbReference type="ARBA" id="ARBA00022553"/>
    </source>
</evidence>
<dbReference type="Proteomes" id="UP000051574">
    <property type="component" value="Unassembled WGS sequence"/>
</dbReference>
<evidence type="ECO:0000259" key="11">
    <source>
        <dbReference type="PROSITE" id="PS50067"/>
    </source>
</evidence>
<evidence type="ECO:0000256" key="6">
    <source>
        <dbReference type="ARBA" id="ARBA00023054"/>
    </source>
</evidence>
<evidence type="ECO:0000256" key="2">
    <source>
        <dbReference type="ARBA" id="ARBA00022490"/>
    </source>
</evidence>
<evidence type="ECO:0000256" key="9">
    <source>
        <dbReference type="PROSITE-ProRule" id="PRU00283"/>
    </source>
</evidence>
<feature type="coiled-coil region" evidence="10">
    <location>
        <begin position="634"/>
        <end position="682"/>
    </location>
</feature>
<dbReference type="PRINTS" id="PR00380">
    <property type="entry name" value="KINESINHEAVY"/>
</dbReference>
<dbReference type="PROSITE" id="PS50067">
    <property type="entry name" value="KINESIN_MOTOR_2"/>
    <property type="match status" value="1"/>
</dbReference>
<comment type="caution">
    <text evidence="12">The sequence shown here is derived from an EMBL/GenBank/DDBJ whole genome shotgun (WGS) entry which is preliminary data.</text>
</comment>
<name>A0A0T6ATQ9_9SCAR</name>
<keyword evidence="3" id="KW-0597">Phosphoprotein</keyword>
<evidence type="ECO:0000313" key="12">
    <source>
        <dbReference type="EMBL" id="KRT78174.1"/>
    </source>
</evidence>
<reference evidence="12 13" key="1">
    <citation type="submission" date="2015-09" db="EMBL/GenBank/DDBJ databases">
        <title>Draft genome of the scarab beetle Oryctes borbonicus.</title>
        <authorList>
            <person name="Meyer J.M."/>
            <person name="Markov G.V."/>
            <person name="Baskaran P."/>
            <person name="Herrmann M."/>
            <person name="Sommer R.J."/>
            <person name="Roedelsperger C."/>
        </authorList>
    </citation>
    <scope>NUCLEOTIDE SEQUENCE [LARGE SCALE GENOMIC DNA]</scope>
    <source>
        <strain evidence="12">OB123</strain>
        <tissue evidence="12">Whole animal</tissue>
    </source>
</reference>
<keyword evidence="2" id="KW-0963">Cytoplasm</keyword>
<dbReference type="InterPro" id="IPR036961">
    <property type="entry name" value="Kinesin_motor_dom_sf"/>
</dbReference>
<evidence type="ECO:0000256" key="5">
    <source>
        <dbReference type="ARBA" id="ARBA00022840"/>
    </source>
</evidence>
<gene>
    <name evidence="12" type="ORF">AMK59_6464</name>
</gene>
<dbReference type="PANTHER" id="PTHR47970:SF29">
    <property type="entry name" value="KINESIN FAMILY MEMBER 20B"/>
    <property type="match status" value="1"/>
</dbReference>
<dbReference type="GO" id="GO:0007018">
    <property type="term" value="P:microtubule-based movement"/>
    <property type="evidence" value="ECO:0007669"/>
    <property type="project" value="InterPro"/>
</dbReference>
<evidence type="ECO:0000256" key="7">
    <source>
        <dbReference type="ARBA" id="ARBA00023175"/>
    </source>
</evidence>
<keyword evidence="8" id="KW-0206">Cytoskeleton</keyword>
<dbReference type="GO" id="GO:0008574">
    <property type="term" value="F:plus-end-directed microtubule motor activity"/>
    <property type="evidence" value="ECO:0007669"/>
    <property type="project" value="TreeGrafter"/>
</dbReference>
<dbReference type="GO" id="GO:0005634">
    <property type="term" value="C:nucleus"/>
    <property type="evidence" value="ECO:0007669"/>
    <property type="project" value="TreeGrafter"/>
</dbReference>
<dbReference type="PANTHER" id="PTHR47970">
    <property type="entry name" value="KINESIN-LIKE PROTEIN KIF11"/>
    <property type="match status" value="1"/>
</dbReference>
<proteinExistence type="inferred from homology"/>
<dbReference type="GO" id="GO:0005524">
    <property type="term" value="F:ATP binding"/>
    <property type="evidence" value="ECO:0007669"/>
    <property type="project" value="UniProtKB-UniRule"/>
</dbReference>
<keyword evidence="4 9" id="KW-0547">Nucleotide-binding</keyword>
<accession>A0A0T6ATQ9</accession>